<feature type="compositionally biased region" description="Basic residues" evidence="1">
    <location>
        <begin position="85"/>
        <end position="94"/>
    </location>
</feature>
<dbReference type="AlphaFoldDB" id="A0A821XKJ8"/>
<dbReference type="EMBL" id="CAJOBZ010000068">
    <property type="protein sequence ID" value="CAF4943473.1"/>
    <property type="molecule type" value="Genomic_DNA"/>
</dbReference>
<evidence type="ECO:0000313" key="3">
    <source>
        <dbReference type="Proteomes" id="UP000663880"/>
    </source>
</evidence>
<feature type="region of interest" description="Disordered" evidence="1">
    <location>
        <begin position="65"/>
        <end position="94"/>
    </location>
</feature>
<gene>
    <name evidence="2" type="ORF">PMACD_LOCUS14947</name>
</gene>
<evidence type="ECO:0000313" key="2">
    <source>
        <dbReference type="EMBL" id="CAF4943473.1"/>
    </source>
</evidence>
<sequence length="94" mass="10444">MPKTMSDDAKDIILNVLGFMREEKRIQSLLIPLVRLFDRVAAATGVSQTSVRRLVKERDQANESLKVSAKRVSGIRDSDTEKSTPGKRRVSASS</sequence>
<comment type="caution">
    <text evidence="2">The sequence shown here is derived from an EMBL/GenBank/DDBJ whole genome shotgun (WGS) entry which is preliminary data.</text>
</comment>
<accession>A0A821XKJ8</accession>
<dbReference type="Proteomes" id="UP000663880">
    <property type="component" value="Unassembled WGS sequence"/>
</dbReference>
<name>A0A821XKJ8_9NEOP</name>
<keyword evidence="3" id="KW-1185">Reference proteome</keyword>
<dbReference type="OrthoDB" id="6511194at2759"/>
<proteinExistence type="predicted"/>
<protein>
    <submittedName>
        <fullName evidence="2">Uncharacterized protein</fullName>
    </submittedName>
</protein>
<organism evidence="2 3">
    <name type="scientific">Pieris macdunnoughi</name>
    <dbReference type="NCBI Taxonomy" id="345717"/>
    <lineage>
        <taxon>Eukaryota</taxon>
        <taxon>Metazoa</taxon>
        <taxon>Ecdysozoa</taxon>
        <taxon>Arthropoda</taxon>
        <taxon>Hexapoda</taxon>
        <taxon>Insecta</taxon>
        <taxon>Pterygota</taxon>
        <taxon>Neoptera</taxon>
        <taxon>Endopterygota</taxon>
        <taxon>Lepidoptera</taxon>
        <taxon>Glossata</taxon>
        <taxon>Ditrysia</taxon>
        <taxon>Papilionoidea</taxon>
        <taxon>Pieridae</taxon>
        <taxon>Pierinae</taxon>
        <taxon>Pieris</taxon>
    </lineage>
</organism>
<reference evidence="2" key="1">
    <citation type="submission" date="2021-02" db="EMBL/GenBank/DDBJ databases">
        <authorList>
            <person name="Steward A R."/>
        </authorList>
    </citation>
    <scope>NUCLEOTIDE SEQUENCE</scope>
</reference>
<evidence type="ECO:0000256" key="1">
    <source>
        <dbReference type="SAM" id="MobiDB-lite"/>
    </source>
</evidence>
<feature type="compositionally biased region" description="Basic and acidic residues" evidence="1">
    <location>
        <begin position="74"/>
        <end position="84"/>
    </location>
</feature>